<dbReference type="InterPro" id="IPR015943">
    <property type="entry name" value="WD40/YVTN_repeat-like_dom_sf"/>
</dbReference>
<protein>
    <submittedName>
        <fullName evidence="8">Uncharacterized protein</fullName>
    </submittedName>
</protein>
<evidence type="ECO:0000256" key="4">
    <source>
        <dbReference type="ARBA" id="ARBA00023159"/>
    </source>
</evidence>
<dbReference type="InterPro" id="IPR036322">
    <property type="entry name" value="WD40_repeat_dom_sf"/>
</dbReference>
<dbReference type="KEGG" id="acan:ACA1_315820"/>
<dbReference type="STRING" id="1257118.L8HAR1"/>
<comment type="subcellular location">
    <subcellularLocation>
        <location evidence="1">Nucleus</location>
    </subcellularLocation>
</comment>
<evidence type="ECO:0000256" key="6">
    <source>
        <dbReference type="ARBA" id="ARBA00023242"/>
    </source>
</evidence>
<evidence type="ECO:0000256" key="2">
    <source>
        <dbReference type="ARBA" id="ARBA00006543"/>
    </source>
</evidence>
<dbReference type="GO" id="GO:0016592">
    <property type="term" value="C:mediator complex"/>
    <property type="evidence" value="ECO:0007669"/>
    <property type="project" value="TreeGrafter"/>
</dbReference>
<keyword evidence="9" id="KW-1185">Reference proteome</keyword>
<name>L8HAR1_ACACF</name>
<feature type="region of interest" description="Disordered" evidence="7">
    <location>
        <begin position="359"/>
        <end position="389"/>
    </location>
</feature>
<keyword evidence="5" id="KW-0804">Transcription</keyword>
<dbReference type="SUPFAM" id="SSF50978">
    <property type="entry name" value="WD40 repeat-like"/>
    <property type="match status" value="2"/>
</dbReference>
<dbReference type="PANTHER" id="PTHR13224">
    <property type="entry name" value="THYROID HORMONE RECEPTOR-ASSOCIATED PROTEIN-RELATED"/>
    <property type="match status" value="1"/>
</dbReference>
<feature type="compositionally biased region" description="Low complexity" evidence="7">
    <location>
        <begin position="359"/>
        <end position="371"/>
    </location>
</feature>
<dbReference type="AlphaFoldDB" id="L8HAR1"/>
<keyword evidence="4" id="KW-0010">Activator</keyword>
<dbReference type="InterPro" id="IPR048338">
    <property type="entry name" value="Mediator_Med16"/>
</dbReference>
<dbReference type="RefSeq" id="XP_004349668.1">
    <property type="nucleotide sequence ID" value="XM_004349618.1"/>
</dbReference>
<evidence type="ECO:0000256" key="7">
    <source>
        <dbReference type="SAM" id="MobiDB-lite"/>
    </source>
</evidence>
<keyword evidence="6" id="KW-0539">Nucleus</keyword>
<gene>
    <name evidence="8" type="ORF">ACA1_315820</name>
</gene>
<evidence type="ECO:0000313" key="9">
    <source>
        <dbReference type="Proteomes" id="UP000011083"/>
    </source>
</evidence>
<dbReference type="GeneID" id="14923524"/>
<evidence type="ECO:0000256" key="1">
    <source>
        <dbReference type="ARBA" id="ARBA00004123"/>
    </source>
</evidence>
<evidence type="ECO:0000313" key="8">
    <source>
        <dbReference type="EMBL" id="ELR22579.1"/>
    </source>
</evidence>
<proteinExistence type="inferred from homology"/>
<dbReference type="VEuPathDB" id="AmoebaDB:ACA1_315820"/>
<sequence>MEEVCRVNLMHHGGSGTTCVAWSADNLIAYSAADADLQAHDPATPTPSGSTRQKLYIASANVPEEHATVVTPHKWAIRFLEWAPATLGGPLLLSADHEKICIWEMKDNVTEWGEDEPASRAKKPIKILDFEGTVGLKWLNADPKYTLHTPSANAPPTSLAVPPRNLDEKFLAERSSITRSSSQVPLDRALAPAGVPCFLHVSASGAVHVFYKKMFDERWGVVNLPGRLHAADFTIAHVDISRNAAGTVVIAAAGTFSHIGPAICLFELGIDLTKGSCTSRLISSIPLNPLLRPDGAVSRPSVLTHLAFDPASHGKALLTVSSDMAKGSKSVMTRWEYKTSAAPLSSAWAEISASLASSTSASTSSPSSSPAVQIATPPPATPTSSTISTNTLPTYTGWQFTEVVADAAGGEVESDDEPSGSFVTALHHASGLVFVGYLNGLLEIRDSATLQVLHSMPQTSTLDSVSSPSPRKRTKLVHETAAGQEKVRSGEELLKHAARALSKSLDHHPLVRTSSRENAAAMDLEAKKNSESAATAGHPEIPMAFCLSPNSTCVAMVNSAGALGIYHLGPLPLHHLERDQEGASYVLDSRSFLQ</sequence>
<accession>L8HAR1</accession>
<dbReference type="Proteomes" id="UP000011083">
    <property type="component" value="Unassembled WGS sequence"/>
</dbReference>
<dbReference type="PANTHER" id="PTHR13224:SF6">
    <property type="entry name" value="MEDIATOR OF RNA POLYMERASE II TRANSCRIPTION SUBUNIT 16"/>
    <property type="match status" value="1"/>
</dbReference>
<evidence type="ECO:0000256" key="3">
    <source>
        <dbReference type="ARBA" id="ARBA00023015"/>
    </source>
</evidence>
<reference evidence="8 9" key="1">
    <citation type="journal article" date="2013" name="Genome Biol.">
        <title>Genome of Acanthamoeba castellanii highlights extensive lateral gene transfer and early evolution of tyrosine kinase signaling.</title>
        <authorList>
            <person name="Clarke M."/>
            <person name="Lohan A.J."/>
            <person name="Liu B."/>
            <person name="Lagkouvardos I."/>
            <person name="Roy S."/>
            <person name="Zafar N."/>
            <person name="Bertelli C."/>
            <person name="Schilde C."/>
            <person name="Kianianmomeni A."/>
            <person name="Burglin T.R."/>
            <person name="Frech C."/>
            <person name="Turcotte B."/>
            <person name="Kopec K.O."/>
            <person name="Synnott J.M."/>
            <person name="Choo C."/>
            <person name="Paponov I."/>
            <person name="Finkler A."/>
            <person name="Soon Heng Tan C."/>
            <person name="Hutchins A.P."/>
            <person name="Weinmeier T."/>
            <person name="Rattei T."/>
            <person name="Chu J.S."/>
            <person name="Gimenez G."/>
            <person name="Irimia M."/>
            <person name="Rigden D.J."/>
            <person name="Fitzpatrick D.A."/>
            <person name="Lorenzo-Morales J."/>
            <person name="Bateman A."/>
            <person name="Chiu C.H."/>
            <person name="Tang P."/>
            <person name="Hegemann P."/>
            <person name="Fromm H."/>
            <person name="Raoult D."/>
            <person name="Greub G."/>
            <person name="Miranda-Saavedra D."/>
            <person name="Chen N."/>
            <person name="Nash P."/>
            <person name="Ginger M.L."/>
            <person name="Horn M."/>
            <person name="Schaap P."/>
            <person name="Caler L."/>
            <person name="Loftus B."/>
        </authorList>
    </citation>
    <scope>NUCLEOTIDE SEQUENCE [LARGE SCALE GENOMIC DNA]</scope>
    <source>
        <strain evidence="8 9">Neff</strain>
    </source>
</reference>
<evidence type="ECO:0000256" key="5">
    <source>
        <dbReference type="ARBA" id="ARBA00023163"/>
    </source>
</evidence>
<keyword evidence="3" id="KW-0805">Transcription regulation</keyword>
<organism evidence="8 9">
    <name type="scientific">Acanthamoeba castellanii (strain ATCC 30010 / Neff)</name>
    <dbReference type="NCBI Taxonomy" id="1257118"/>
    <lineage>
        <taxon>Eukaryota</taxon>
        <taxon>Amoebozoa</taxon>
        <taxon>Discosea</taxon>
        <taxon>Longamoebia</taxon>
        <taxon>Centramoebida</taxon>
        <taxon>Acanthamoebidae</taxon>
        <taxon>Acanthamoeba</taxon>
    </lineage>
</organism>
<dbReference type="EMBL" id="KB007882">
    <property type="protein sequence ID" value="ELR22579.1"/>
    <property type="molecule type" value="Genomic_DNA"/>
</dbReference>
<comment type="similarity">
    <text evidence="2">Belongs to the Mediator complex subunit 16 family.</text>
</comment>
<dbReference type="Gene3D" id="2.130.10.10">
    <property type="entry name" value="YVTN repeat-like/Quinoprotein amine dehydrogenase"/>
    <property type="match status" value="1"/>
</dbReference>
<dbReference type="GO" id="GO:0045893">
    <property type="term" value="P:positive regulation of DNA-templated transcription"/>
    <property type="evidence" value="ECO:0007669"/>
    <property type="project" value="TreeGrafter"/>
</dbReference>